<dbReference type="EMBL" id="FQUC01000014">
    <property type="protein sequence ID" value="SHG04706.1"/>
    <property type="molecule type" value="Genomic_DNA"/>
</dbReference>
<gene>
    <name evidence="1" type="ORF">SAMN05444362_11459</name>
</gene>
<evidence type="ECO:0000313" key="1">
    <source>
        <dbReference type="EMBL" id="SHG04706.1"/>
    </source>
</evidence>
<organism evidence="1 2">
    <name type="scientific">Dysgonomonas macrotermitis</name>
    <dbReference type="NCBI Taxonomy" id="1346286"/>
    <lineage>
        <taxon>Bacteria</taxon>
        <taxon>Pseudomonadati</taxon>
        <taxon>Bacteroidota</taxon>
        <taxon>Bacteroidia</taxon>
        <taxon>Bacteroidales</taxon>
        <taxon>Dysgonomonadaceae</taxon>
        <taxon>Dysgonomonas</taxon>
    </lineage>
</organism>
<dbReference type="Proteomes" id="UP000184480">
    <property type="component" value="Unassembled WGS sequence"/>
</dbReference>
<evidence type="ECO:0000313" key="2">
    <source>
        <dbReference type="Proteomes" id="UP000184480"/>
    </source>
</evidence>
<name>A0A1M5GLZ5_9BACT</name>
<dbReference type="AlphaFoldDB" id="A0A1M5GLZ5"/>
<dbReference type="STRING" id="1346286.SAMN05444362_11459"/>
<reference evidence="2" key="1">
    <citation type="submission" date="2016-11" db="EMBL/GenBank/DDBJ databases">
        <authorList>
            <person name="Varghese N."/>
            <person name="Submissions S."/>
        </authorList>
    </citation>
    <scope>NUCLEOTIDE SEQUENCE [LARGE SCALE GENOMIC DNA]</scope>
    <source>
        <strain evidence="2">DSM 27370</strain>
    </source>
</reference>
<protein>
    <submittedName>
        <fullName evidence="1">Uncharacterized protein</fullName>
    </submittedName>
</protein>
<dbReference type="RefSeq" id="WP_062181772.1">
    <property type="nucleotide sequence ID" value="NZ_BBXL01000014.1"/>
</dbReference>
<proteinExistence type="predicted"/>
<sequence length="225" mass="25070">MKKEVIYQNKALITFTLSGYHTAVSIIQKEVDALKDTGLKINDDILLDLMFNSGLHTKELAERQINEEAGKFALTAMKSQFLEQMQPLLSQIETAQSNVKAAMHVSGHSHSATLNADHFIIKDLRVSLVDDLEHIITDAHTNYADTPDKIEVLKRAKRLKQEIEDFEAFLRSRGDVLHPVGGVSIWGGALYAGDILLVNTKGGKCNIAIQPHVIDMLYSKQPHDN</sequence>
<accession>A0A1M5GLZ5</accession>
<keyword evidence="2" id="KW-1185">Reference proteome</keyword>